<evidence type="ECO:0000313" key="7">
    <source>
        <dbReference type="Proteomes" id="UP000438991"/>
    </source>
</evidence>
<protein>
    <submittedName>
        <fullName evidence="6">LysR family transcriptional regulator</fullName>
    </submittedName>
</protein>
<dbReference type="PRINTS" id="PR00039">
    <property type="entry name" value="HTHLYSR"/>
</dbReference>
<dbReference type="PROSITE" id="PS50931">
    <property type="entry name" value="HTH_LYSR"/>
    <property type="match status" value="1"/>
</dbReference>
<evidence type="ECO:0000256" key="1">
    <source>
        <dbReference type="ARBA" id="ARBA00009437"/>
    </source>
</evidence>
<gene>
    <name evidence="6" type="ORF">GJ689_14695</name>
</gene>
<sequence>MGRAIHEIKFDVVWLYHEEYLSIMAPTLRQFRTFLAVAQTGHVTRAARRLDLTQPAVTHQIRQLEHAIGAPLLRRDGRRIALTAEGETLLAEITPVLGALEAMMARVQRRTAAAELAGVVRVATLQSYNESLVVGAATLLTRRHPNIRLVSREMAADAIASAVRDGDADLGLTFQLRRSTGLRTRVLAHEHLVAVIGASAPVPEGDPVGLAALAGRPLALMPREFALRALVEDLAANEGVAVRAAFESSNLSALIAFARANGGVAIIPLLVAHGWGDVTVRRLGPDGIRSVLLVTSPVAETPVVAAAVAAIEETAAAWPRAGTTRPSPAQ</sequence>
<dbReference type="SUPFAM" id="SSF46785">
    <property type="entry name" value="Winged helix' DNA-binding domain"/>
    <property type="match status" value="1"/>
</dbReference>
<dbReference type="Pfam" id="PF03466">
    <property type="entry name" value="LysR_substrate"/>
    <property type="match status" value="1"/>
</dbReference>
<dbReference type="AlphaFoldDB" id="A0A9X4XNP4"/>
<dbReference type="Gene3D" id="1.10.10.10">
    <property type="entry name" value="Winged helix-like DNA-binding domain superfamily/Winged helix DNA-binding domain"/>
    <property type="match status" value="1"/>
</dbReference>
<dbReference type="PANTHER" id="PTHR30346">
    <property type="entry name" value="TRANSCRIPTIONAL DUAL REGULATOR HCAR-RELATED"/>
    <property type="match status" value="1"/>
</dbReference>
<accession>A0A9X4XNP4</accession>
<dbReference type="GO" id="GO:0003700">
    <property type="term" value="F:DNA-binding transcription factor activity"/>
    <property type="evidence" value="ECO:0007669"/>
    <property type="project" value="InterPro"/>
</dbReference>
<comment type="caution">
    <text evidence="6">The sequence shown here is derived from an EMBL/GenBank/DDBJ whole genome shotgun (WGS) entry which is preliminary data.</text>
</comment>
<dbReference type="PANTHER" id="PTHR30346:SF28">
    <property type="entry name" value="HTH-TYPE TRANSCRIPTIONAL REGULATOR CYNR"/>
    <property type="match status" value="1"/>
</dbReference>
<evidence type="ECO:0000256" key="3">
    <source>
        <dbReference type="ARBA" id="ARBA00023125"/>
    </source>
</evidence>
<comment type="similarity">
    <text evidence="1">Belongs to the LysR transcriptional regulatory family.</text>
</comment>
<proteinExistence type="inferred from homology"/>
<keyword evidence="4" id="KW-0804">Transcription</keyword>
<dbReference type="GO" id="GO:0032993">
    <property type="term" value="C:protein-DNA complex"/>
    <property type="evidence" value="ECO:0007669"/>
    <property type="project" value="TreeGrafter"/>
</dbReference>
<dbReference type="InterPro" id="IPR000847">
    <property type="entry name" value="LysR_HTH_N"/>
</dbReference>
<organism evidence="6 7">
    <name type="scientific">Rhodoplanes serenus</name>
    <dbReference type="NCBI Taxonomy" id="200615"/>
    <lineage>
        <taxon>Bacteria</taxon>
        <taxon>Pseudomonadati</taxon>
        <taxon>Pseudomonadota</taxon>
        <taxon>Alphaproteobacteria</taxon>
        <taxon>Hyphomicrobiales</taxon>
        <taxon>Nitrobacteraceae</taxon>
        <taxon>Rhodoplanes</taxon>
    </lineage>
</organism>
<evidence type="ECO:0000256" key="4">
    <source>
        <dbReference type="ARBA" id="ARBA00023163"/>
    </source>
</evidence>
<dbReference type="InterPro" id="IPR036390">
    <property type="entry name" value="WH_DNA-bd_sf"/>
</dbReference>
<keyword evidence="2" id="KW-0805">Transcription regulation</keyword>
<reference evidence="6 7" key="1">
    <citation type="submission" date="2019-11" db="EMBL/GenBank/DDBJ databases">
        <title>Whole-genome sequence of Rhodoplanes serenus DSM 18633, type strain.</title>
        <authorList>
            <person name="Kyndt J.A."/>
            <person name="Meyer T.E."/>
        </authorList>
    </citation>
    <scope>NUCLEOTIDE SEQUENCE [LARGE SCALE GENOMIC DNA]</scope>
    <source>
        <strain evidence="6 7">DSM 18633</strain>
    </source>
</reference>
<keyword evidence="3" id="KW-0238">DNA-binding</keyword>
<dbReference type="InterPro" id="IPR005119">
    <property type="entry name" value="LysR_subst-bd"/>
</dbReference>
<dbReference type="Pfam" id="PF00126">
    <property type="entry name" value="HTH_1"/>
    <property type="match status" value="1"/>
</dbReference>
<name>A0A9X4XNP4_9BRAD</name>
<dbReference type="FunFam" id="1.10.10.10:FF:000001">
    <property type="entry name" value="LysR family transcriptional regulator"/>
    <property type="match status" value="1"/>
</dbReference>
<evidence type="ECO:0000259" key="5">
    <source>
        <dbReference type="PROSITE" id="PS50931"/>
    </source>
</evidence>
<dbReference type="CDD" id="cd05466">
    <property type="entry name" value="PBP2_LTTR_substrate"/>
    <property type="match status" value="1"/>
</dbReference>
<evidence type="ECO:0000256" key="2">
    <source>
        <dbReference type="ARBA" id="ARBA00023015"/>
    </source>
</evidence>
<evidence type="ECO:0000313" key="6">
    <source>
        <dbReference type="EMBL" id="MTW17451.1"/>
    </source>
</evidence>
<dbReference type="EMBL" id="WNKV01000010">
    <property type="protein sequence ID" value="MTW17451.1"/>
    <property type="molecule type" value="Genomic_DNA"/>
</dbReference>
<dbReference type="Proteomes" id="UP000438991">
    <property type="component" value="Unassembled WGS sequence"/>
</dbReference>
<dbReference type="SUPFAM" id="SSF53850">
    <property type="entry name" value="Periplasmic binding protein-like II"/>
    <property type="match status" value="1"/>
</dbReference>
<dbReference type="GO" id="GO:0003677">
    <property type="term" value="F:DNA binding"/>
    <property type="evidence" value="ECO:0007669"/>
    <property type="project" value="UniProtKB-KW"/>
</dbReference>
<dbReference type="InterPro" id="IPR036388">
    <property type="entry name" value="WH-like_DNA-bd_sf"/>
</dbReference>
<feature type="domain" description="HTH lysR-type" evidence="5">
    <location>
        <begin position="26"/>
        <end position="83"/>
    </location>
</feature>
<dbReference type="Gene3D" id="3.40.190.290">
    <property type="match status" value="1"/>
</dbReference>